<evidence type="ECO:0000256" key="15">
    <source>
        <dbReference type="SAM" id="MobiDB-lite"/>
    </source>
</evidence>
<dbReference type="Gene3D" id="3.40.50.300">
    <property type="entry name" value="P-loop containing nucleotide triphosphate hydrolases"/>
    <property type="match status" value="3"/>
</dbReference>
<sequence>SALYLEKLLRRYDRLYRAEKKEKNVVDFSDIEHYAYEILKNDEASDFYRAKFEHIFIDEYQDNNVIQEALVDRIKRANNLFMVGDVKQSIYKFRLAEPEIFQKKYAAYKKGGPYSHVTDLNKNFRSKTPVINFINDVFEEIMDGYDENARLYPGDPDAEKVPVSAGDADVDRATAQPCLYLAQAPWKEDSQIDDELKNIMKAEKEAMAAARIIRDNLGTMIFDSKLGEERPLKKRDMVILMRGVRNYGDIYHRVLAENDLPAYIDDNDGYFNTMEIETFLSLLYIIDNPMQDVRLLTLLRSEIMGFSIDELVRIRLGCKEGSYYDAFMSWSLAAAAEDGKENGVPDAEKAGGAYDVDKRQKLIGNNSTEKQKDDLSLTEKCRRAMEKIDGWRQMSRLMPLDKLIWRLMLDTGFYISMGAMPAGSQRQANLRALADKALAYKESMGGSLYGFIRYIEAIKEKKVSMGQVKLMGEKDDLVRIMTVHKSKGLEFPMVILAGYCRKLNYTKVGKNPVFHKDIGMGFPLVDPGAHWYRSTLIQNIIKAKIHEEEAEEEKRILYVALTRARDKLFLLGIVTDTEKELEGVMNSDAADTSYFAMTGKLLGKADRIRFIDDDDLLNLSKGRRGSARAMAGLMDRCAGLPVSEDIERRMSFEYPYKKETKTRSKYSVSSLSDQGRRPAEDLGDPMFAAGERPLGAMERGTAYHAVLERLDINTAREQGTAYIRHLIEGMVEKEMITSKEAQLIDPEKIEDFAASELASRMAASPDVQKEKRFNYQTVYDGAEIIVRGIIDCFFEEDGQWVLLDYKTGNTADALCGRDEKIAAKYRTQMELYKGALEAATGRKVKEVYLYLTDSGKFISV</sequence>
<feature type="domain" description="UvrD-like helicase C-terminal" evidence="17">
    <location>
        <begin position="160"/>
        <end position="488"/>
    </location>
</feature>
<dbReference type="EMBL" id="DVMO01000054">
    <property type="protein sequence ID" value="HIU27471.1"/>
    <property type="molecule type" value="Genomic_DNA"/>
</dbReference>
<evidence type="ECO:0000256" key="3">
    <source>
        <dbReference type="ARBA" id="ARBA00022763"/>
    </source>
</evidence>
<keyword evidence="4 14" id="KW-0378">Hydrolase</keyword>
<reference evidence="18" key="2">
    <citation type="journal article" date="2021" name="PeerJ">
        <title>Extensive microbial diversity within the chicken gut microbiome revealed by metagenomics and culture.</title>
        <authorList>
            <person name="Gilroy R."/>
            <person name="Ravi A."/>
            <person name="Getino M."/>
            <person name="Pursley I."/>
            <person name="Horton D.L."/>
            <person name="Alikhan N.F."/>
            <person name="Baker D."/>
            <person name="Gharbi K."/>
            <person name="Hall N."/>
            <person name="Watson M."/>
            <person name="Adriaenssens E.M."/>
            <person name="Foster-Nyarko E."/>
            <person name="Jarju S."/>
            <person name="Secka A."/>
            <person name="Antonio M."/>
            <person name="Oren A."/>
            <person name="Chaudhuri R.R."/>
            <person name="La Ragione R."/>
            <person name="Hildebrand F."/>
            <person name="Pallen M.J."/>
        </authorList>
    </citation>
    <scope>NUCLEOTIDE SEQUENCE</scope>
    <source>
        <strain evidence="18">11300</strain>
    </source>
</reference>
<evidence type="ECO:0000256" key="12">
    <source>
        <dbReference type="ARBA" id="ARBA00034808"/>
    </source>
</evidence>
<dbReference type="AlphaFoldDB" id="A0A9D1L845"/>
<keyword evidence="6" id="KW-0269">Exonuclease</keyword>
<dbReference type="EC" id="5.6.2.4" evidence="12"/>
<dbReference type="SUPFAM" id="SSF52980">
    <property type="entry name" value="Restriction endonuclease-like"/>
    <property type="match status" value="1"/>
</dbReference>
<keyword evidence="10" id="KW-0413">Isomerase</keyword>
<evidence type="ECO:0000256" key="9">
    <source>
        <dbReference type="ARBA" id="ARBA00023204"/>
    </source>
</evidence>
<dbReference type="Proteomes" id="UP000824091">
    <property type="component" value="Unassembled WGS sequence"/>
</dbReference>
<evidence type="ECO:0000259" key="16">
    <source>
        <dbReference type="PROSITE" id="PS51198"/>
    </source>
</evidence>
<dbReference type="Gene3D" id="3.90.320.10">
    <property type="match status" value="1"/>
</dbReference>
<proteinExistence type="predicted"/>
<protein>
    <recommendedName>
        <fullName evidence="12">DNA 3'-5' helicase</fullName>
        <ecNumber evidence="12">5.6.2.4</ecNumber>
    </recommendedName>
</protein>
<dbReference type="GO" id="GO:0003677">
    <property type="term" value="F:DNA binding"/>
    <property type="evidence" value="ECO:0007669"/>
    <property type="project" value="UniProtKB-KW"/>
</dbReference>
<dbReference type="InterPro" id="IPR014016">
    <property type="entry name" value="UvrD-like_ATP-bd"/>
</dbReference>
<accession>A0A9D1L845</accession>
<keyword evidence="7 14" id="KW-0067">ATP-binding</keyword>
<dbReference type="InterPro" id="IPR000212">
    <property type="entry name" value="DNA_helicase_UvrD/REP"/>
</dbReference>
<dbReference type="PANTHER" id="PTHR11070:SF48">
    <property type="entry name" value="ATP-DEPENDENT HELICASE_NUCLEASE SUBUNIT A"/>
    <property type="match status" value="1"/>
</dbReference>
<dbReference type="SUPFAM" id="SSF52540">
    <property type="entry name" value="P-loop containing nucleoside triphosphate hydrolases"/>
    <property type="match status" value="1"/>
</dbReference>
<keyword evidence="1" id="KW-0540">Nuclease</keyword>
<evidence type="ECO:0000256" key="1">
    <source>
        <dbReference type="ARBA" id="ARBA00022722"/>
    </source>
</evidence>
<evidence type="ECO:0000256" key="10">
    <source>
        <dbReference type="ARBA" id="ARBA00023235"/>
    </source>
</evidence>
<evidence type="ECO:0000313" key="19">
    <source>
        <dbReference type="Proteomes" id="UP000824091"/>
    </source>
</evidence>
<dbReference type="InterPro" id="IPR014017">
    <property type="entry name" value="DNA_helicase_UvrD-like_C"/>
</dbReference>
<dbReference type="GO" id="GO:0033202">
    <property type="term" value="C:DNA helicase complex"/>
    <property type="evidence" value="ECO:0007669"/>
    <property type="project" value="TreeGrafter"/>
</dbReference>
<keyword evidence="2 14" id="KW-0547">Nucleotide-binding</keyword>
<comment type="caution">
    <text evidence="18">The sequence shown here is derived from an EMBL/GenBank/DDBJ whole genome shotgun (WGS) entry which is preliminary data.</text>
</comment>
<dbReference type="Pfam" id="PF13361">
    <property type="entry name" value="UvrD_C"/>
    <property type="match status" value="1"/>
</dbReference>
<feature type="non-terminal residue" evidence="18">
    <location>
        <position position="1"/>
    </location>
</feature>
<dbReference type="Pfam" id="PF12705">
    <property type="entry name" value="PDDEXK_1"/>
    <property type="match status" value="1"/>
</dbReference>
<gene>
    <name evidence="18" type="ORF">IAD16_03675</name>
</gene>
<dbReference type="InterPro" id="IPR027417">
    <property type="entry name" value="P-loop_NTPase"/>
</dbReference>
<evidence type="ECO:0000256" key="13">
    <source>
        <dbReference type="ARBA" id="ARBA00048988"/>
    </source>
</evidence>
<dbReference type="GO" id="GO:0005524">
    <property type="term" value="F:ATP binding"/>
    <property type="evidence" value="ECO:0007669"/>
    <property type="project" value="UniProtKB-UniRule"/>
</dbReference>
<evidence type="ECO:0000256" key="5">
    <source>
        <dbReference type="ARBA" id="ARBA00022806"/>
    </source>
</evidence>
<keyword evidence="5 14" id="KW-0347">Helicase</keyword>
<keyword evidence="9" id="KW-0234">DNA repair</keyword>
<evidence type="ECO:0000259" key="17">
    <source>
        <dbReference type="PROSITE" id="PS51217"/>
    </source>
</evidence>
<feature type="region of interest" description="Disordered" evidence="15">
    <location>
        <begin position="663"/>
        <end position="684"/>
    </location>
</feature>
<dbReference type="GO" id="GO:0043138">
    <property type="term" value="F:3'-5' DNA helicase activity"/>
    <property type="evidence" value="ECO:0007669"/>
    <property type="project" value="UniProtKB-EC"/>
</dbReference>
<feature type="domain" description="UvrD-like helicase ATP-binding" evidence="16">
    <location>
        <begin position="1"/>
        <end position="127"/>
    </location>
</feature>
<keyword evidence="3" id="KW-0227">DNA damage</keyword>
<evidence type="ECO:0000256" key="7">
    <source>
        <dbReference type="ARBA" id="ARBA00022840"/>
    </source>
</evidence>
<dbReference type="PROSITE" id="PS51198">
    <property type="entry name" value="UVRD_HELICASE_ATP_BIND"/>
    <property type="match status" value="1"/>
</dbReference>
<reference evidence="18" key="1">
    <citation type="submission" date="2020-10" db="EMBL/GenBank/DDBJ databases">
        <authorList>
            <person name="Gilroy R."/>
        </authorList>
    </citation>
    <scope>NUCLEOTIDE SEQUENCE</scope>
    <source>
        <strain evidence="18">11300</strain>
    </source>
</reference>
<evidence type="ECO:0000256" key="11">
    <source>
        <dbReference type="ARBA" id="ARBA00034617"/>
    </source>
</evidence>
<dbReference type="PROSITE" id="PS51217">
    <property type="entry name" value="UVRD_HELICASE_CTER"/>
    <property type="match status" value="1"/>
</dbReference>
<dbReference type="GO" id="GO:0000725">
    <property type="term" value="P:recombinational repair"/>
    <property type="evidence" value="ECO:0007669"/>
    <property type="project" value="TreeGrafter"/>
</dbReference>
<dbReference type="InterPro" id="IPR038726">
    <property type="entry name" value="PDDEXK_AddAB-type"/>
</dbReference>
<comment type="catalytic activity">
    <reaction evidence="13">
        <text>ATP + H2O = ADP + phosphate + H(+)</text>
        <dbReference type="Rhea" id="RHEA:13065"/>
        <dbReference type="ChEBI" id="CHEBI:15377"/>
        <dbReference type="ChEBI" id="CHEBI:15378"/>
        <dbReference type="ChEBI" id="CHEBI:30616"/>
        <dbReference type="ChEBI" id="CHEBI:43474"/>
        <dbReference type="ChEBI" id="CHEBI:456216"/>
        <dbReference type="EC" id="5.6.2.4"/>
    </reaction>
</comment>
<comment type="caution">
    <text evidence="14">Lacks conserved residue(s) required for the propagation of feature annotation.</text>
</comment>
<dbReference type="GO" id="GO:0005829">
    <property type="term" value="C:cytosol"/>
    <property type="evidence" value="ECO:0007669"/>
    <property type="project" value="TreeGrafter"/>
</dbReference>
<keyword evidence="8" id="KW-0238">DNA-binding</keyword>
<evidence type="ECO:0000313" key="18">
    <source>
        <dbReference type="EMBL" id="HIU27471.1"/>
    </source>
</evidence>
<comment type="catalytic activity">
    <reaction evidence="11">
        <text>Couples ATP hydrolysis with the unwinding of duplex DNA by translocating in the 3'-5' direction.</text>
        <dbReference type="EC" id="5.6.2.4"/>
    </reaction>
</comment>
<evidence type="ECO:0000256" key="8">
    <source>
        <dbReference type="ARBA" id="ARBA00023125"/>
    </source>
</evidence>
<evidence type="ECO:0000256" key="2">
    <source>
        <dbReference type="ARBA" id="ARBA00022741"/>
    </source>
</evidence>
<evidence type="ECO:0000256" key="4">
    <source>
        <dbReference type="ARBA" id="ARBA00022801"/>
    </source>
</evidence>
<dbReference type="InterPro" id="IPR011604">
    <property type="entry name" value="PDDEXK-like_dom_sf"/>
</dbReference>
<name>A0A9D1L845_9FIRM</name>
<evidence type="ECO:0000256" key="6">
    <source>
        <dbReference type="ARBA" id="ARBA00022839"/>
    </source>
</evidence>
<dbReference type="PANTHER" id="PTHR11070">
    <property type="entry name" value="UVRD / RECB / PCRA DNA HELICASE FAMILY MEMBER"/>
    <property type="match status" value="1"/>
</dbReference>
<evidence type="ECO:0000256" key="14">
    <source>
        <dbReference type="PROSITE-ProRule" id="PRU00560"/>
    </source>
</evidence>
<organism evidence="18 19">
    <name type="scientific">Candidatus Fimisoma avicola</name>
    <dbReference type="NCBI Taxonomy" id="2840826"/>
    <lineage>
        <taxon>Bacteria</taxon>
        <taxon>Bacillati</taxon>
        <taxon>Bacillota</taxon>
        <taxon>Clostridia</taxon>
        <taxon>Eubacteriales</taxon>
        <taxon>Candidatus Fimisoma</taxon>
    </lineage>
</organism>
<dbReference type="Pfam" id="PF00580">
    <property type="entry name" value="UvrD-helicase"/>
    <property type="match status" value="1"/>
</dbReference>
<dbReference type="InterPro" id="IPR011335">
    <property type="entry name" value="Restrct_endonuc-II-like"/>
</dbReference>
<dbReference type="GO" id="GO:0004527">
    <property type="term" value="F:exonuclease activity"/>
    <property type="evidence" value="ECO:0007669"/>
    <property type="project" value="UniProtKB-KW"/>
</dbReference>